<gene>
    <name evidence="3" type="ORF">FHP91_20470</name>
</gene>
<dbReference type="InterPro" id="IPR008988">
    <property type="entry name" value="Transcriptional_repressor_C"/>
</dbReference>
<feature type="domain" description="Ferrous iron transporter FeoA-like" evidence="2">
    <location>
        <begin position="2"/>
        <end position="74"/>
    </location>
</feature>
<dbReference type="PANTHER" id="PTHR42954:SF2">
    <property type="entry name" value="FE(2+) TRANSPORT PROTEIN A"/>
    <property type="match status" value="1"/>
</dbReference>
<organism evidence="3 4">
    <name type="scientific">Denitromonas halophila</name>
    <dbReference type="NCBI Taxonomy" id="1629404"/>
    <lineage>
        <taxon>Bacteria</taxon>
        <taxon>Pseudomonadati</taxon>
        <taxon>Pseudomonadota</taxon>
        <taxon>Betaproteobacteria</taxon>
        <taxon>Rhodocyclales</taxon>
        <taxon>Zoogloeaceae</taxon>
        <taxon>Denitromonas</taxon>
    </lineage>
</organism>
<dbReference type="RefSeq" id="WP_144311312.1">
    <property type="nucleotide sequence ID" value="NZ_VMNK01000023.1"/>
</dbReference>
<dbReference type="AlphaFoldDB" id="A0A557QDF4"/>
<name>A0A557QDF4_9RHOO</name>
<dbReference type="Gene3D" id="2.30.30.90">
    <property type="match status" value="1"/>
</dbReference>
<reference evidence="3 4" key="1">
    <citation type="submission" date="2019-07" db="EMBL/GenBank/DDBJ databases">
        <title>The pathways for chlorine oxyanion respiration interact through the shared metabolite chlorate.</title>
        <authorList>
            <person name="Barnum T.P."/>
            <person name="Cheng Y."/>
            <person name="Hill K.A."/>
            <person name="Lucas L.N."/>
            <person name="Carlson H.K."/>
            <person name="Coates J.D."/>
        </authorList>
    </citation>
    <scope>NUCLEOTIDE SEQUENCE [LARGE SCALE GENOMIC DNA]</scope>
    <source>
        <strain evidence="3 4">SFB-3</strain>
    </source>
</reference>
<protein>
    <submittedName>
        <fullName evidence="3">Ferrous iron transport protein A</fullName>
    </submittedName>
</protein>
<evidence type="ECO:0000313" key="3">
    <source>
        <dbReference type="EMBL" id="TVO50923.1"/>
    </source>
</evidence>
<dbReference type="InterPro" id="IPR007167">
    <property type="entry name" value="Fe-transptr_FeoA-like"/>
</dbReference>
<dbReference type="Pfam" id="PF04023">
    <property type="entry name" value="FeoA"/>
    <property type="match status" value="1"/>
</dbReference>
<evidence type="ECO:0000256" key="1">
    <source>
        <dbReference type="ARBA" id="ARBA00023004"/>
    </source>
</evidence>
<sequence>MCALSELKTGQDATVVGLRADHDFVQRLHALGVRIGRSVRIIRRGALNGPLQLRIGTTDIMLRHTEAALIDTAETAVRA</sequence>
<dbReference type="InterPro" id="IPR038157">
    <property type="entry name" value="FeoA_core_dom"/>
</dbReference>
<dbReference type="EMBL" id="VMNK01000023">
    <property type="protein sequence ID" value="TVO50923.1"/>
    <property type="molecule type" value="Genomic_DNA"/>
</dbReference>
<dbReference type="InterPro" id="IPR052713">
    <property type="entry name" value="FeoA"/>
</dbReference>
<keyword evidence="4" id="KW-1185">Reference proteome</keyword>
<dbReference type="PANTHER" id="PTHR42954">
    <property type="entry name" value="FE(2+) TRANSPORT PROTEIN A"/>
    <property type="match status" value="1"/>
</dbReference>
<dbReference type="Proteomes" id="UP000319502">
    <property type="component" value="Unassembled WGS sequence"/>
</dbReference>
<dbReference type="GO" id="GO:0046914">
    <property type="term" value="F:transition metal ion binding"/>
    <property type="evidence" value="ECO:0007669"/>
    <property type="project" value="InterPro"/>
</dbReference>
<dbReference type="SUPFAM" id="SSF50037">
    <property type="entry name" value="C-terminal domain of transcriptional repressors"/>
    <property type="match status" value="1"/>
</dbReference>
<evidence type="ECO:0000259" key="2">
    <source>
        <dbReference type="SMART" id="SM00899"/>
    </source>
</evidence>
<keyword evidence="1" id="KW-0408">Iron</keyword>
<comment type="caution">
    <text evidence="3">The sequence shown here is derived from an EMBL/GenBank/DDBJ whole genome shotgun (WGS) entry which is preliminary data.</text>
</comment>
<dbReference type="SMART" id="SM00899">
    <property type="entry name" value="FeoA"/>
    <property type="match status" value="1"/>
</dbReference>
<evidence type="ECO:0000313" key="4">
    <source>
        <dbReference type="Proteomes" id="UP000319502"/>
    </source>
</evidence>
<dbReference type="OrthoDB" id="7916291at2"/>
<accession>A0A557QDF4</accession>
<proteinExistence type="predicted"/>